<name>B8INT6_METNO</name>
<proteinExistence type="predicted"/>
<evidence type="ECO:0000313" key="3">
    <source>
        <dbReference type="Proteomes" id="UP000008207"/>
    </source>
</evidence>
<dbReference type="RefSeq" id="WP_015930112.1">
    <property type="nucleotide sequence ID" value="NC_011894.1"/>
</dbReference>
<evidence type="ECO:0000256" key="1">
    <source>
        <dbReference type="SAM" id="MobiDB-lite"/>
    </source>
</evidence>
<dbReference type="STRING" id="460265.Mnod_3542"/>
<gene>
    <name evidence="2" type="ordered locus">Mnod_3542</name>
</gene>
<dbReference type="HOGENOM" id="CLU_2807531_0_0_5"/>
<dbReference type="EMBL" id="CP001349">
    <property type="protein sequence ID" value="ACL58452.1"/>
    <property type="molecule type" value="Genomic_DNA"/>
</dbReference>
<dbReference type="KEGG" id="mno:Mnod_3542"/>
<sequence>MLHRIDQRELHRDEGGAGGFHQGSAPHRDRPAMAKRLQGCVQPLVHVFIGERVVGGIGHRRERSTWP</sequence>
<feature type="compositionally biased region" description="Basic and acidic residues" evidence="1">
    <location>
        <begin position="1"/>
        <end position="15"/>
    </location>
</feature>
<protein>
    <submittedName>
        <fullName evidence="2">Uncharacterized protein</fullName>
    </submittedName>
</protein>
<evidence type="ECO:0000313" key="2">
    <source>
        <dbReference type="EMBL" id="ACL58452.1"/>
    </source>
</evidence>
<reference evidence="2 3" key="1">
    <citation type="submission" date="2009-01" db="EMBL/GenBank/DDBJ databases">
        <title>Complete sequence of chromosome of Methylobacterium nodulans ORS 2060.</title>
        <authorList>
            <consortium name="US DOE Joint Genome Institute"/>
            <person name="Lucas S."/>
            <person name="Copeland A."/>
            <person name="Lapidus A."/>
            <person name="Glavina del Rio T."/>
            <person name="Dalin E."/>
            <person name="Tice H."/>
            <person name="Bruce D."/>
            <person name="Goodwin L."/>
            <person name="Pitluck S."/>
            <person name="Sims D."/>
            <person name="Brettin T."/>
            <person name="Detter J.C."/>
            <person name="Han C."/>
            <person name="Larimer F."/>
            <person name="Land M."/>
            <person name="Hauser L."/>
            <person name="Kyrpides N."/>
            <person name="Ivanova N."/>
            <person name="Marx C.J."/>
            <person name="Richardson P."/>
        </authorList>
    </citation>
    <scope>NUCLEOTIDE SEQUENCE [LARGE SCALE GENOMIC DNA]</scope>
    <source>
        <strain evidence="3">LMG 21967 / CNCM I-2342 / ORS 2060</strain>
    </source>
</reference>
<dbReference type="Proteomes" id="UP000008207">
    <property type="component" value="Chromosome"/>
</dbReference>
<dbReference type="AlphaFoldDB" id="B8INT6"/>
<feature type="region of interest" description="Disordered" evidence="1">
    <location>
        <begin position="1"/>
        <end position="32"/>
    </location>
</feature>
<organism evidence="2 3">
    <name type="scientific">Methylobacterium nodulans (strain LMG 21967 / CNCM I-2342 / ORS 2060)</name>
    <dbReference type="NCBI Taxonomy" id="460265"/>
    <lineage>
        <taxon>Bacteria</taxon>
        <taxon>Pseudomonadati</taxon>
        <taxon>Pseudomonadota</taxon>
        <taxon>Alphaproteobacteria</taxon>
        <taxon>Hyphomicrobiales</taxon>
        <taxon>Methylobacteriaceae</taxon>
        <taxon>Methylobacterium</taxon>
    </lineage>
</organism>
<keyword evidence="3" id="KW-1185">Reference proteome</keyword>
<accession>B8INT6</accession>